<sequence length="73" mass="8453">MIIMASFNKLKVAGRLFIFALLCYLPVRDCGKETRNEGRIKATKMLRKMLELQALHSHSNSSHSSRQTYNFCF</sequence>
<comment type="caution">
    <text evidence="2">The sequence shown here is derived from an EMBL/GenBank/DDBJ whole genome shotgun (WGS) entry which is preliminary data.</text>
</comment>
<reference evidence="2" key="1">
    <citation type="submission" date="2023-12" db="EMBL/GenBank/DDBJ databases">
        <title>Genome assembly of Anisodus tanguticus.</title>
        <authorList>
            <person name="Wang Y.-J."/>
        </authorList>
    </citation>
    <scope>NUCLEOTIDE SEQUENCE</scope>
    <source>
        <strain evidence="2">KB-2021</strain>
        <tissue evidence="2">Leaf</tissue>
    </source>
</reference>
<keyword evidence="3" id="KW-1185">Reference proteome</keyword>
<keyword evidence="1" id="KW-0732">Signal</keyword>
<evidence type="ECO:0008006" key="4">
    <source>
        <dbReference type="Google" id="ProtNLM"/>
    </source>
</evidence>
<gene>
    <name evidence="2" type="ORF">RND71_031882</name>
</gene>
<protein>
    <recommendedName>
        <fullName evidence="4">Secreted protein</fullName>
    </recommendedName>
</protein>
<evidence type="ECO:0000313" key="2">
    <source>
        <dbReference type="EMBL" id="KAK4349127.1"/>
    </source>
</evidence>
<evidence type="ECO:0000313" key="3">
    <source>
        <dbReference type="Proteomes" id="UP001291623"/>
    </source>
</evidence>
<organism evidence="2 3">
    <name type="scientific">Anisodus tanguticus</name>
    <dbReference type="NCBI Taxonomy" id="243964"/>
    <lineage>
        <taxon>Eukaryota</taxon>
        <taxon>Viridiplantae</taxon>
        <taxon>Streptophyta</taxon>
        <taxon>Embryophyta</taxon>
        <taxon>Tracheophyta</taxon>
        <taxon>Spermatophyta</taxon>
        <taxon>Magnoliopsida</taxon>
        <taxon>eudicotyledons</taxon>
        <taxon>Gunneridae</taxon>
        <taxon>Pentapetalae</taxon>
        <taxon>asterids</taxon>
        <taxon>lamiids</taxon>
        <taxon>Solanales</taxon>
        <taxon>Solanaceae</taxon>
        <taxon>Solanoideae</taxon>
        <taxon>Hyoscyameae</taxon>
        <taxon>Anisodus</taxon>
    </lineage>
</organism>
<evidence type="ECO:0000256" key="1">
    <source>
        <dbReference type="SAM" id="SignalP"/>
    </source>
</evidence>
<feature type="signal peptide" evidence="1">
    <location>
        <begin position="1"/>
        <end position="30"/>
    </location>
</feature>
<proteinExistence type="predicted"/>
<dbReference type="Proteomes" id="UP001291623">
    <property type="component" value="Unassembled WGS sequence"/>
</dbReference>
<dbReference type="EMBL" id="JAVYJV010000017">
    <property type="protein sequence ID" value="KAK4349127.1"/>
    <property type="molecule type" value="Genomic_DNA"/>
</dbReference>
<accession>A0AAE1REC7</accession>
<dbReference type="AlphaFoldDB" id="A0AAE1REC7"/>
<feature type="chain" id="PRO_5042231490" description="Secreted protein" evidence="1">
    <location>
        <begin position="31"/>
        <end position="73"/>
    </location>
</feature>
<name>A0AAE1REC7_9SOLA</name>